<dbReference type="EMBL" id="JAKNSF020000068">
    <property type="protein sequence ID" value="KAK7721886.1"/>
    <property type="molecule type" value="Genomic_DNA"/>
</dbReference>
<organism evidence="4 5">
    <name type="scientific">Diaporthe eres</name>
    <name type="common">Phomopsis oblonga</name>
    <dbReference type="NCBI Taxonomy" id="83184"/>
    <lineage>
        <taxon>Eukaryota</taxon>
        <taxon>Fungi</taxon>
        <taxon>Dikarya</taxon>
        <taxon>Ascomycota</taxon>
        <taxon>Pezizomycotina</taxon>
        <taxon>Sordariomycetes</taxon>
        <taxon>Sordariomycetidae</taxon>
        <taxon>Diaporthales</taxon>
        <taxon>Diaporthaceae</taxon>
        <taxon>Diaporthe</taxon>
        <taxon>Diaporthe eres species complex</taxon>
    </lineage>
</organism>
<dbReference type="Pfam" id="PF00106">
    <property type="entry name" value="adh_short"/>
    <property type="match status" value="1"/>
</dbReference>
<reference evidence="4 5" key="1">
    <citation type="submission" date="2024-02" db="EMBL/GenBank/DDBJ databases">
        <title>De novo assembly and annotation of 12 fungi associated with fruit tree decline syndrome in Ontario, Canada.</title>
        <authorList>
            <person name="Sulman M."/>
            <person name="Ellouze W."/>
            <person name="Ilyukhin E."/>
        </authorList>
    </citation>
    <scope>NUCLEOTIDE SEQUENCE [LARGE SCALE GENOMIC DNA]</scope>
    <source>
        <strain evidence="4 5">M169</strain>
    </source>
</reference>
<dbReference type="PANTHER" id="PTHR24320:SF236">
    <property type="entry name" value="SHORT-CHAIN DEHYDROGENASE-RELATED"/>
    <property type="match status" value="1"/>
</dbReference>
<comment type="similarity">
    <text evidence="1">Belongs to the short-chain dehydrogenases/reductases (SDR) family.</text>
</comment>
<evidence type="ECO:0000313" key="4">
    <source>
        <dbReference type="EMBL" id="KAK7721886.1"/>
    </source>
</evidence>
<gene>
    <name evidence="4" type="primary">RDH1_4</name>
    <name evidence="4" type="ORF">SLS63_009411</name>
</gene>
<protein>
    <submittedName>
        <fullName evidence="4">Short-chain alcohol dehydrogenase</fullName>
    </submittedName>
</protein>
<dbReference type="PANTHER" id="PTHR24320">
    <property type="entry name" value="RETINOL DEHYDROGENASE"/>
    <property type="match status" value="1"/>
</dbReference>
<evidence type="ECO:0000256" key="3">
    <source>
        <dbReference type="ARBA" id="ARBA00023002"/>
    </source>
</evidence>
<dbReference type="PRINTS" id="PR00081">
    <property type="entry name" value="GDHRDH"/>
</dbReference>
<accession>A0ABR1P026</accession>
<keyword evidence="5" id="KW-1185">Reference proteome</keyword>
<dbReference type="Proteomes" id="UP001430848">
    <property type="component" value="Unassembled WGS sequence"/>
</dbReference>
<proteinExistence type="inferred from homology"/>
<evidence type="ECO:0000313" key="5">
    <source>
        <dbReference type="Proteomes" id="UP001430848"/>
    </source>
</evidence>
<sequence length="345" mass="37726">MGIIFSAITQAFPPKPTFTEKDIGNLSGKRQSKEVNGCKGITNWGQVYIVTGANTGLGKEIAQILYSKDAKVYCAARSREKAQGAMDAIKAARPTSHGQLVFLPLDLADLSTIKTSAEDFLSKEDKLHVLFNNAGVMKPPKGSKTAQGYELQLGVNNLGTFLFTKLLTPTLARTARAEDPSSVRVVWVSSSAAESIQVPSGGVDLSNLDYHVDKSPFDKYCVSKAGNYLQGVEFARRHKEDGIVSIPLNPGNLNSDLWRSFGSGVQGFLKSFVLHPPILGAYTQLFAAFSPQVSIERSGEWVVPWGRFMKIRQHLLDGSKPISEGGKGTAEKFWEWNEEQVKPFL</sequence>
<dbReference type="Gene3D" id="3.40.50.720">
    <property type="entry name" value="NAD(P)-binding Rossmann-like Domain"/>
    <property type="match status" value="1"/>
</dbReference>
<keyword evidence="3" id="KW-0560">Oxidoreductase</keyword>
<comment type="caution">
    <text evidence="4">The sequence shown here is derived from an EMBL/GenBank/DDBJ whole genome shotgun (WGS) entry which is preliminary data.</text>
</comment>
<evidence type="ECO:0000256" key="1">
    <source>
        <dbReference type="ARBA" id="ARBA00006484"/>
    </source>
</evidence>
<name>A0ABR1P026_DIAER</name>
<dbReference type="SUPFAM" id="SSF51735">
    <property type="entry name" value="NAD(P)-binding Rossmann-fold domains"/>
    <property type="match status" value="1"/>
</dbReference>
<evidence type="ECO:0000256" key="2">
    <source>
        <dbReference type="ARBA" id="ARBA00022857"/>
    </source>
</evidence>
<dbReference type="InterPro" id="IPR002347">
    <property type="entry name" value="SDR_fam"/>
</dbReference>
<keyword evidence="2" id="KW-0521">NADP</keyword>
<dbReference type="InterPro" id="IPR036291">
    <property type="entry name" value="NAD(P)-bd_dom_sf"/>
</dbReference>